<proteinExistence type="predicted"/>
<feature type="region of interest" description="Disordered" evidence="1">
    <location>
        <begin position="165"/>
        <end position="187"/>
    </location>
</feature>
<feature type="compositionally biased region" description="Basic and acidic residues" evidence="1">
    <location>
        <begin position="205"/>
        <end position="217"/>
    </location>
</feature>
<reference evidence="2 3" key="1">
    <citation type="submission" date="2019-06" db="EMBL/GenBank/DDBJ databases">
        <title>Draft genome sequence of the filamentous fungus Phialemoniopsis curvata isolated from diesel fuel.</title>
        <authorList>
            <person name="Varaljay V.A."/>
            <person name="Lyon W.J."/>
            <person name="Crouch A.L."/>
            <person name="Drake C.E."/>
            <person name="Hollomon J.M."/>
            <person name="Nadeau L.J."/>
            <person name="Nunn H.S."/>
            <person name="Stevenson B.S."/>
            <person name="Bojanowski C.L."/>
            <person name="Crookes-Goodson W.J."/>
        </authorList>
    </citation>
    <scope>NUCLEOTIDE SEQUENCE [LARGE SCALE GENOMIC DNA]</scope>
    <source>
        <strain evidence="2 3">D216</strain>
    </source>
</reference>
<dbReference type="PANTHER" id="PTHR13464:SF0">
    <property type="entry name" value="SAP30-BINDING PROTEIN"/>
    <property type="match status" value="1"/>
</dbReference>
<dbReference type="PANTHER" id="PTHR13464">
    <property type="entry name" value="TRANSCRIPTIONAL REGULATOR PROTEIN HCNGP"/>
    <property type="match status" value="1"/>
</dbReference>
<dbReference type="EMBL" id="SKBQ01000020">
    <property type="protein sequence ID" value="TPX15632.1"/>
    <property type="molecule type" value="Genomic_DNA"/>
</dbReference>
<dbReference type="STRING" id="1093900.A0A507B073"/>
<feature type="compositionally biased region" description="Polar residues" evidence="1">
    <location>
        <begin position="228"/>
        <end position="247"/>
    </location>
</feature>
<keyword evidence="3" id="KW-1185">Reference proteome</keyword>
<feature type="compositionally biased region" description="Low complexity" evidence="1">
    <location>
        <begin position="62"/>
        <end position="74"/>
    </location>
</feature>
<feature type="compositionally biased region" description="Pro residues" evidence="1">
    <location>
        <begin position="34"/>
        <end position="46"/>
    </location>
</feature>
<evidence type="ECO:0000256" key="1">
    <source>
        <dbReference type="SAM" id="MobiDB-lite"/>
    </source>
</evidence>
<dbReference type="AlphaFoldDB" id="A0A507B073"/>
<dbReference type="GO" id="GO:0005634">
    <property type="term" value="C:nucleus"/>
    <property type="evidence" value="ECO:0007669"/>
    <property type="project" value="TreeGrafter"/>
</dbReference>
<dbReference type="Pfam" id="PF07818">
    <property type="entry name" value="HCNGP"/>
    <property type="match status" value="1"/>
</dbReference>
<feature type="compositionally biased region" description="Low complexity" evidence="1">
    <location>
        <begin position="91"/>
        <end position="101"/>
    </location>
</feature>
<dbReference type="GeneID" id="41971777"/>
<dbReference type="InParanoid" id="A0A507B073"/>
<gene>
    <name evidence="2" type="ORF">E0L32_004330</name>
</gene>
<sequence>MAGLVAYASSDEEDSVDEAPQSQPEPSAAAPKVAPQPEPVKAPTPPQDDGALIGPSLPPAEPQTTELPPLEPDTNGGPPLSPYSANRTLLRDLTLPTVPDLDIPPTPPGTPPPGFDALNKKFENFLELKRKKGTHFNARIAQSNALKNPALMDKLLGFVGIESSFEADGSSRKSEPTAQYATTLPPEIWDPAAFPGWASKGALRKSQEKLHKERQRGTGEAMDFVSASGASSKQGSRSGTPGTTSVTGKRKTRFDT</sequence>
<dbReference type="GO" id="GO:0006355">
    <property type="term" value="P:regulation of DNA-templated transcription"/>
    <property type="evidence" value="ECO:0007669"/>
    <property type="project" value="InterPro"/>
</dbReference>
<feature type="region of interest" description="Disordered" evidence="1">
    <location>
        <begin position="1"/>
        <end position="116"/>
    </location>
</feature>
<feature type="region of interest" description="Disordered" evidence="1">
    <location>
        <begin position="200"/>
        <end position="256"/>
    </location>
</feature>
<comment type="caution">
    <text evidence="2">The sequence shown here is derived from an EMBL/GenBank/DDBJ whole genome shotgun (WGS) entry which is preliminary data.</text>
</comment>
<evidence type="ECO:0000313" key="3">
    <source>
        <dbReference type="Proteomes" id="UP000319257"/>
    </source>
</evidence>
<feature type="compositionally biased region" description="Low complexity" evidence="1">
    <location>
        <begin position="18"/>
        <end position="31"/>
    </location>
</feature>
<feature type="compositionally biased region" description="Pro residues" evidence="1">
    <location>
        <begin position="102"/>
        <end position="114"/>
    </location>
</feature>
<protein>
    <recommendedName>
        <fullName evidence="4">HCNGP-like protein</fullName>
    </recommendedName>
</protein>
<dbReference type="Proteomes" id="UP000319257">
    <property type="component" value="Unassembled WGS sequence"/>
</dbReference>
<dbReference type="OrthoDB" id="1714508at2759"/>
<name>A0A507B073_9PEZI</name>
<accession>A0A507B073</accession>
<dbReference type="RefSeq" id="XP_030997343.1">
    <property type="nucleotide sequence ID" value="XM_031138729.1"/>
</dbReference>
<organism evidence="2 3">
    <name type="scientific">Thyridium curvatum</name>
    <dbReference type="NCBI Taxonomy" id="1093900"/>
    <lineage>
        <taxon>Eukaryota</taxon>
        <taxon>Fungi</taxon>
        <taxon>Dikarya</taxon>
        <taxon>Ascomycota</taxon>
        <taxon>Pezizomycotina</taxon>
        <taxon>Sordariomycetes</taxon>
        <taxon>Sordariomycetidae</taxon>
        <taxon>Thyridiales</taxon>
        <taxon>Thyridiaceae</taxon>
        <taxon>Thyridium</taxon>
    </lineage>
</organism>
<dbReference type="InterPro" id="IPR012479">
    <property type="entry name" value="SAP30BP"/>
</dbReference>
<evidence type="ECO:0008006" key="4">
    <source>
        <dbReference type="Google" id="ProtNLM"/>
    </source>
</evidence>
<evidence type="ECO:0000313" key="2">
    <source>
        <dbReference type="EMBL" id="TPX15632.1"/>
    </source>
</evidence>